<evidence type="ECO:0000313" key="2">
    <source>
        <dbReference type="Proteomes" id="UP001150879"/>
    </source>
</evidence>
<dbReference type="EMBL" id="JAPQKP010000003">
    <property type="protein sequence ID" value="KAJ5200479.1"/>
    <property type="molecule type" value="Genomic_DNA"/>
</dbReference>
<dbReference type="Proteomes" id="UP001150879">
    <property type="component" value="Unassembled WGS sequence"/>
</dbReference>
<reference evidence="1" key="2">
    <citation type="journal article" date="2023" name="IMA Fungus">
        <title>Comparative genomic study of the Penicillium genus elucidates a diverse pangenome and 15 lateral gene transfer events.</title>
        <authorList>
            <person name="Petersen C."/>
            <person name="Sorensen T."/>
            <person name="Nielsen M.R."/>
            <person name="Sondergaard T.E."/>
            <person name="Sorensen J.L."/>
            <person name="Fitzpatrick D.A."/>
            <person name="Frisvad J.C."/>
            <person name="Nielsen K.L."/>
        </authorList>
    </citation>
    <scope>NUCLEOTIDE SEQUENCE</scope>
    <source>
        <strain evidence="1">IBT 16849</strain>
    </source>
</reference>
<proteinExistence type="predicted"/>
<protein>
    <submittedName>
        <fullName evidence="1">Uncharacterized protein</fullName>
    </submittedName>
</protein>
<name>A0A9W9JQM7_9EURO</name>
<evidence type="ECO:0000313" key="1">
    <source>
        <dbReference type="EMBL" id="KAJ5200479.1"/>
    </source>
</evidence>
<organism evidence="1 2">
    <name type="scientific">Penicillium cf. griseofulvum</name>
    <dbReference type="NCBI Taxonomy" id="2972120"/>
    <lineage>
        <taxon>Eukaryota</taxon>
        <taxon>Fungi</taxon>
        <taxon>Dikarya</taxon>
        <taxon>Ascomycota</taxon>
        <taxon>Pezizomycotina</taxon>
        <taxon>Eurotiomycetes</taxon>
        <taxon>Eurotiomycetidae</taxon>
        <taxon>Eurotiales</taxon>
        <taxon>Aspergillaceae</taxon>
        <taxon>Penicillium</taxon>
    </lineage>
</organism>
<reference evidence="1" key="1">
    <citation type="submission" date="2022-11" db="EMBL/GenBank/DDBJ databases">
        <authorList>
            <person name="Petersen C."/>
        </authorList>
    </citation>
    <scope>NUCLEOTIDE SEQUENCE</scope>
    <source>
        <strain evidence="1">IBT 16849</strain>
    </source>
</reference>
<gene>
    <name evidence="1" type="ORF">N7472_005683</name>
</gene>
<comment type="caution">
    <text evidence="1">The sequence shown here is derived from an EMBL/GenBank/DDBJ whole genome shotgun (WGS) entry which is preliminary data.</text>
</comment>
<accession>A0A9W9JQM7</accession>
<keyword evidence="2" id="KW-1185">Reference proteome</keyword>
<sequence length="299" mass="33569">MSNCCSWNCFNTCHHRRAPARAPPPSGNAPIQLIPVSNPTIPAKNPVIPASQDGPSSGGYQYGQREIWGELRQRWIDNANEPNCTVQALDFEYKKLTYAKNRSERWKTNFNRRGPRPPVLQGDLETCNLPIGVAAYHDAKISKASAVTHPKRGSGTNLHHITTAAGVIILRNVVRYDGPWWSHVALAQYHIHFAQDALRHVYLENVVNPDTRDFIHTIWAKTQPPNSLGFDRSPASVNQVTWAYDTPEYKAILGTELGKGVAAIVLSAFPRGTRRIARVVVWRNIIVQIRFDIEQTVQQ</sequence>
<dbReference type="OrthoDB" id="4368996at2759"/>
<dbReference type="AlphaFoldDB" id="A0A9W9JQM7"/>